<comment type="caution">
    <text evidence="3">The sequence shown here is derived from an EMBL/GenBank/DDBJ whole genome shotgun (WGS) entry which is preliminary data.</text>
</comment>
<feature type="chain" id="PRO_5031145524" description="DUF2059 domain-containing protein" evidence="1">
    <location>
        <begin position="23"/>
        <end position="231"/>
    </location>
</feature>
<protein>
    <recommendedName>
        <fullName evidence="2">DUF2059 domain-containing protein</fullName>
    </recommendedName>
</protein>
<feature type="domain" description="DUF2059" evidence="2">
    <location>
        <begin position="103"/>
        <end position="158"/>
    </location>
</feature>
<dbReference type="Pfam" id="PF09832">
    <property type="entry name" value="DUF2059"/>
    <property type="match status" value="1"/>
</dbReference>
<sequence>MKSFLAALALGTAMLAQAPAFAAGPVAAPVADTDLQKLVALMAPADAITRLAGKAFDAGMEQEVSTNAKLKAAYDADPALRAQVGGTLRDQFTGILVADLPALRTQLETILKAELTPSEIADTLTFFNSPTGQKVRAEVYETMGNTPGQSEQEMQQAAIASVMGKMTAEDYPALMAFAGSTASQKMGTVNPKISAASQAWAQKLVQANRPKMEALAVKLTADYLAKKKGAK</sequence>
<feature type="signal peptide" evidence="1">
    <location>
        <begin position="1"/>
        <end position="22"/>
    </location>
</feature>
<gene>
    <name evidence="3" type="ORF">GGR46_003335</name>
</gene>
<proteinExistence type="predicted"/>
<reference evidence="3 4" key="1">
    <citation type="submission" date="2020-08" db="EMBL/GenBank/DDBJ databases">
        <title>Genomic Encyclopedia of Type Strains, Phase IV (KMG-IV): sequencing the most valuable type-strain genomes for metagenomic binning, comparative biology and taxonomic classification.</title>
        <authorList>
            <person name="Goeker M."/>
        </authorList>
    </citation>
    <scope>NUCLEOTIDE SEQUENCE [LARGE SCALE GENOMIC DNA]</scope>
    <source>
        <strain evidence="3 4">DSM 101806</strain>
    </source>
</reference>
<dbReference type="Proteomes" id="UP000557392">
    <property type="component" value="Unassembled WGS sequence"/>
</dbReference>
<keyword evidence="4" id="KW-1185">Reference proteome</keyword>
<evidence type="ECO:0000259" key="2">
    <source>
        <dbReference type="Pfam" id="PF09832"/>
    </source>
</evidence>
<accession>A0A7W6JUE3</accession>
<keyword evidence="1" id="KW-0732">Signal</keyword>
<dbReference type="RefSeq" id="WP_183999129.1">
    <property type="nucleotide sequence ID" value="NZ_JACIEH010000003.1"/>
</dbReference>
<evidence type="ECO:0000313" key="4">
    <source>
        <dbReference type="Proteomes" id="UP000557392"/>
    </source>
</evidence>
<evidence type="ECO:0000256" key="1">
    <source>
        <dbReference type="SAM" id="SignalP"/>
    </source>
</evidence>
<evidence type="ECO:0000313" key="3">
    <source>
        <dbReference type="EMBL" id="MBB4099763.1"/>
    </source>
</evidence>
<dbReference type="InterPro" id="IPR018637">
    <property type="entry name" value="DUF2059"/>
</dbReference>
<dbReference type="Gene3D" id="1.10.357.10">
    <property type="entry name" value="Tetracycline Repressor, domain 2"/>
    <property type="match status" value="1"/>
</dbReference>
<name>A0A7W6JUE3_9SPHN</name>
<organism evidence="3 4">
    <name type="scientific">Sphingomonas kyeonggiensis</name>
    <dbReference type="NCBI Taxonomy" id="1268553"/>
    <lineage>
        <taxon>Bacteria</taxon>
        <taxon>Pseudomonadati</taxon>
        <taxon>Pseudomonadota</taxon>
        <taxon>Alphaproteobacteria</taxon>
        <taxon>Sphingomonadales</taxon>
        <taxon>Sphingomonadaceae</taxon>
        <taxon>Sphingomonas</taxon>
    </lineage>
</organism>
<dbReference type="EMBL" id="JACIEH010000003">
    <property type="protein sequence ID" value="MBB4099763.1"/>
    <property type="molecule type" value="Genomic_DNA"/>
</dbReference>
<dbReference type="AlphaFoldDB" id="A0A7W6JUE3"/>